<dbReference type="InterPro" id="IPR000308">
    <property type="entry name" value="14-3-3"/>
</dbReference>
<dbReference type="SUPFAM" id="SSF48445">
    <property type="entry name" value="14-3-3 protein"/>
    <property type="match status" value="1"/>
</dbReference>
<dbReference type="Pfam" id="PF00244">
    <property type="entry name" value="14-3-3"/>
    <property type="match status" value="1"/>
</dbReference>
<evidence type="ECO:0000313" key="3">
    <source>
        <dbReference type="Ensembl" id="ENSPTEP00000031035.1"/>
    </source>
</evidence>
<sequence>MEKTELIQKNVVRGRRSAWRVISSIQQKTHTSDMKLHKVFDLKMKGDYFRYLAEVACGDDRKQTTDNSRGTYQEAFDISKKEMQPTHPIRLGLALNFSVVHYEILNNPELACMLAKTAFDEAIAELDTLNEDSYKAPSSCSWLETT</sequence>
<reference evidence="3" key="1">
    <citation type="submission" date="2025-08" db="UniProtKB">
        <authorList>
            <consortium name="Ensembl"/>
        </authorList>
    </citation>
    <scope>IDENTIFICATION</scope>
</reference>
<dbReference type="InterPro" id="IPR036815">
    <property type="entry name" value="14-3-3_dom_sf"/>
</dbReference>
<dbReference type="AlphaFoldDB" id="A0A8C9I4P0"/>
<dbReference type="SMART" id="SM00101">
    <property type="entry name" value="14_3_3"/>
    <property type="match status" value="1"/>
</dbReference>
<evidence type="ECO:0000259" key="2">
    <source>
        <dbReference type="SMART" id="SM00101"/>
    </source>
</evidence>
<feature type="domain" description="14-3-3" evidence="2">
    <location>
        <begin position="1"/>
        <end position="144"/>
    </location>
</feature>
<keyword evidence="4" id="KW-1185">Reference proteome</keyword>
<dbReference type="PRINTS" id="PR00305">
    <property type="entry name" value="1433ZETA"/>
</dbReference>
<evidence type="ECO:0000256" key="1">
    <source>
        <dbReference type="ARBA" id="ARBA00006141"/>
    </source>
</evidence>
<organism evidence="3 4">
    <name type="scientific">Piliocolobus tephrosceles</name>
    <name type="common">Ugandan red Colobus</name>
    <dbReference type="NCBI Taxonomy" id="591936"/>
    <lineage>
        <taxon>Eukaryota</taxon>
        <taxon>Metazoa</taxon>
        <taxon>Chordata</taxon>
        <taxon>Craniata</taxon>
        <taxon>Vertebrata</taxon>
        <taxon>Euteleostomi</taxon>
        <taxon>Mammalia</taxon>
        <taxon>Eutheria</taxon>
        <taxon>Euarchontoglires</taxon>
        <taxon>Primates</taxon>
        <taxon>Haplorrhini</taxon>
        <taxon>Catarrhini</taxon>
        <taxon>Cercopithecidae</taxon>
        <taxon>Colobinae</taxon>
        <taxon>Piliocolobus</taxon>
    </lineage>
</organism>
<dbReference type="Proteomes" id="UP000694416">
    <property type="component" value="Unplaced"/>
</dbReference>
<accession>A0A8C9I4P0</accession>
<reference evidence="3" key="2">
    <citation type="submission" date="2025-09" db="UniProtKB">
        <authorList>
            <consortium name="Ensembl"/>
        </authorList>
    </citation>
    <scope>IDENTIFICATION</scope>
</reference>
<comment type="similarity">
    <text evidence="1">Belongs to the 14-3-3 family.</text>
</comment>
<protein>
    <recommendedName>
        <fullName evidence="2">14-3-3 domain-containing protein</fullName>
    </recommendedName>
</protein>
<proteinExistence type="inferred from homology"/>
<name>A0A8C9I4P0_9PRIM</name>
<dbReference type="Gene3D" id="1.20.190.20">
    <property type="entry name" value="14-3-3 domain"/>
    <property type="match status" value="1"/>
</dbReference>
<dbReference type="PANTHER" id="PTHR18860">
    <property type="entry name" value="14-3-3 PROTEIN"/>
    <property type="match status" value="1"/>
</dbReference>
<evidence type="ECO:0000313" key="4">
    <source>
        <dbReference type="Proteomes" id="UP000694416"/>
    </source>
</evidence>
<dbReference type="InterPro" id="IPR023410">
    <property type="entry name" value="14-3-3_domain"/>
</dbReference>
<dbReference type="Ensembl" id="ENSPTET00000042873.1">
    <property type="protein sequence ID" value="ENSPTEP00000031035.1"/>
    <property type="gene ID" value="ENSPTEG00000030097.1"/>
</dbReference>